<dbReference type="Proteomes" id="UP001172386">
    <property type="component" value="Unassembled WGS sequence"/>
</dbReference>
<evidence type="ECO:0000313" key="2">
    <source>
        <dbReference type="Proteomes" id="UP001172386"/>
    </source>
</evidence>
<organism evidence="1 2">
    <name type="scientific">Neophaeococcomyces mojaviensis</name>
    <dbReference type="NCBI Taxonomy" id="3383035"/>
    <lineage>
        <taxon>Eukaryota</taxon>
        <taxon>Fungi</taxon>
        <taxon>Dikarya</taxon>
        <taxon>Ascomycota</taxon>
        <taxon>Pezizomycotina</taxon>
        <taxon>Eurotiomycetes</taxon>
        <taxon>Chaetothyriomycetidae</taxon>
        <taxon>Chaetothyriales</taxon>
        <taxon>Chaetothyriales incertae sedis</taxon>
        <taxon>Neophaeococcomyces</taxon>
    </lineage>
</organism>
<sequence>MDLRPKGIANLVKSCFSTFKKLLASLSKRPTGKIAVDAWNDEVGRFRVWSGNPGAHQTGSSSLSYRLRHAPSIEQEIIETLDALLQAVQEVIEVLDDATAEIDDLYIDELYEDVVDSINGLFRLSSVIRNSSRRDQILERSQFDRSMEPYDRNHVRDMLPRVSDILVERLGRANTQRRANFRYLQRHHEKLAQGHDDDHNECEDAADHGYAKSRLSGTVATEFSATTNSVEEEDDASITASVTSYASSLFRISNRRFPSKPAPTTADGRFECPLCFYLVRATDTASWRKHVFLDLQPYVCIFPQCERANKLFTSRRDWFAHEIEQHVKSGETLTLCSLCGDILTDLTAEKHLGRHLEDLALFTLPSLLFDDEGDDDDDDHNYDNLQFKDNADQKILEDYENIIFHDQDTVFGKWHGVNTGLEENPRDQLGQPFTNPMDFVQGQPNSLMNAEHVDGNAATTKVTAEIETQGWPDVEQSVTLQRFELTHQEITNLQEEMQESPQAKAVRFVAASLPYGAVLHINKTDTEDSIVSKLMEIFKLPQPKFVTFTNLAGSRIAPTYDHVNHGSEIAFQFLDRNSNEVFSTIEEDDSEFDGDKVDVYGLEM</sequence>
<proteinExistence type="predicted"/>
<dbReference type="EMBL" id="JAPDRQ010000187">
    <property type="protein sequence ID" value="KAJ9652676.1"/>
    <property type="molecule type" value="Genomic_DNA"/>
</dbReference>
<reference evidence="1" key="1">
    <citation type="submission" date="2022-10" db="EMBL/GenBank/DDBJ databases">
        <title>Culturing micro-colonial fungi from biological soil crusts in the Mojave desert and describing Neophaeococcomyces mojavensis, and introducing the new genera and species Taxawa tesnikishii.</title>
        <authorList>
            <person name="Kurbessoian T."/>
            <person name="Stajich J.E."/>
        </authorList>
    </citation>
    <scope>NUCLEOTIDE SEQUENCE</scope>
    <source>
        <strain evidence="1">JES_112</strain>
    </source>
</reference>
<accession>A0ACC2ZYW4</accession>
<comment type="caution">
    <text evidence="1">The sequence shown here is derived from an EMBL/GenBank/DDBJ whole genome shotgun (WGS) entry which is preliminary data.</text>
</comment>
<keyword evidence="2" id="KW-1185">Reference proteome</keyword>
<protein>
    <submittedName>
        <fullName evidence="1">Uncharacterized protein</fullName>
    </submittedName>
</protein>
<name>A0ACC2ZYW4_9EURO</name>
<gene>
    <name evidence="1" type="ORF">H2198_008079</name>
</gene>
<evidence type="ECO:0000313" key="1">
    <source>
        <dbReference type="EMBL" id="KAJ9652676.1"/>
    </source>
</evidence>